<dbReference type="EMBL" id="JACXAI010000053">
    <property type="protein sequence ID" value="MBD1383394.1"/>
    <property type="molecule type" value="Genomic_DNA"/>
</dbReference>
<keyword evidence="2" id="KW-1185">Reference proteome</keyword>
<dbReference type="Gene3D" id="3.30.1340.10">
    <property type="entry name" value="HPr-like"/>
    <property type="match status" value="1"/>
</dbReference>
<dbReference type="AlphaFoldDB" id="A0A926NKD7"/>
<evidence type="ECO:0000313" key="1">
    <source>
        <dbReference type="EMBL" id="MBD1383394.1"/>
    </source>
</evidence>
<evidence type="ECO:0000313" key="2">
    <source>
        <dbReference type="Proteomes" id="UP000626844"/>
    </source>
</evidence>
<name>A0A926NKD7_9BACI</name>
<protein>
    <submittedName>
        <fullName evidence="1">Uncharacterized protein</fullName>
    </submittedName>
</protein>
<sequence length="106" mass="12098">MSEMVSSKLLIENMLSMNQIMELNQIAKQYEGNIYLYTHNKSIIDVGKLPSLIAFFLTVKAGCSIKCIIDGQNTNTVLENLREVLQPENHHRLKTVLFNSDLKMKV</sequence>
<accession>A0A926NKD7</accession>
<dbReference type="Proteomes" id="UP000626844">
    <property type="component" value="Unassembled WGS sequence"/>
</dbReference>
<gene>
    <name evidence="1" type="ORF">IC621_24725</name>
</gene>
<organism evidence="1 2">
    <name type="scientific">Metabacillus arenae</name>
    <dbReference type="NCBI Taxonomy" id="2771434"/>
    <lineage>
        <taxon>Bacteria</taxon>
        <taxon>Bacillati</taxon>
        <taxon>Bacillota</taxon>
        <taxon>Bacilli</taxon>
        <taxon>Bacillales</taxon>
        <taxon>Bacillaceae</taxon>
        <taxon>Metabacillus</taxon>
    </lineage>
</organism>
<proteinExistence type="predicted"/>
<comment type="caution">
    <text evidence="1">The sequence shown here is derived from an EMBL/GenBank/DDBJ whole genome shotgun (WGS) entry which is preliminary data.</text>
</comment>
<reference evidence="1" key="1">
    <citation type="submission" date="2020-09" db="EMBL/GenBank/DDBJ databases">
        <title>A novel bacterium of genus Bacillus, isolated from South China Sea.</title>
        <authorList>
            <person name="Huang H."/>
            <person name="Mo K."/>
            <person name="Hu Y."/>
        </authorList>
    </citation>
    <scope>NUCLEOTIDE SEQUENCE</scope>
    <source>
        <strain evidence="1">IB182487</strain>
    </source>
</reference>
<dbReference type="RefSeq" id="WP_191162521.1">
    <property type="nucleotide sequence ID" value="NZ_JACXAI010000053.1"/>
</dbReference>
<dbReference type="InterPro" id="IPR035895">
    <property type="entry name" value="HPr-like_sf"/>
</dbReference>